<dbReference type="GO" id="GO:0016757">
    <property type="term" value="F:glycosyltransferase activity"/>
    <property type="evidence" value="ECO:0007669"/>
    <property type="project" value="UniProtKB-KW"/>
</dbReference>
<evidence type="ECO:0000256" key="5">
    <source>
        <dbReference type="ARBA" id="ARBA00022840"/>
    </source>
</evidence>
<dbReference type="InterPro" id="IPR002736">
    <property type="entry name" value="CitG"/>
</dbReference>
<evidence type="ECO:0000256" key="1">
    <source>
        <dbReference type="ARBA" id="ARBA00001210"/>
    </source>
</evidence>
<comment type="catalytic activity">
    <reaction evidence="1">
        <text>3'-dephospho-CoA + ATP = 2'-(5''-triphospho-alpha-D-ribosyl)-3'-dephospho-CoA + adenine</text>
        <dbReference type="Rhea" id="RHEA:15117"/>
        <dbReference type="ChEBI" id="CHEBI:16708"/>
        <dbReference type="ChEBI" id="CHEBI:30616"/>
        <dbReference type="ChEBI" id="CHEBI:57328"/>
        <dbReference type="ChEBI" id="CHEBI:61378"/>
        <dbReference type="EC" id="2.4.2.52"/>
    </reaction>
</comment>
<keyword evidence="4" id="KW-0547">Nucleotide-binding</keyword>
<keyword evidence="8" id="KW-1185">Reference proteome</keyword>
<keyword evidence="3" id="KW-0548">Nucleotidyltransferase</keyword>
<gene>
    <name evidence="7" type="ORF">KEM09_06425</name>
</gene>
<evidence type="ECO:0000256" key="3">
    <source>
        <dbReference type="ARBA" id="ARBA00022695"/>
    </source>
</evidence>
<dbReference type="PANTHER" id="PTHR30201">
    <property type="entry name" value="TRIPHOSPHORIBOSYL-DEPHOSPHO-COA SYNTHASE"/>
    <property type="match status" value="1"/>
</dbReference>
<dbReference type="InterPro" id="IPR005551">
    <property type="entry name" value="CitX"/>
</dbReference>
<reference evidence="7 8" key="1">
    <citation type="journal article" date="2014" name="Int. J. Syst. Evol. Microbiol.">
        <title>Carboxylicivirga gen. nov. in the family Marinilabiliaceae with two novel species, Carboxylicivirga mesophila sp. nov. and Carboxylicivirga taeanensis sp. nov., and reclassification of Cytophaga fermentans as Saccharicrinis fermentans gen. nov., comb. nov.</title>
        <authorList>
            <person name="Yang S.H."/>
            <person name="Seo H.S."/>
            <person name="Woo J.H."/>
            <person name="Oh H.M."/>
            <person name="Jang H."/>
            <person name="Lee J.H."/>
            <person name="Kim S.J."/>
            <person name="Kwon K.K."/>
        </authorList>
    </citation>
    <scope>NUCLEOTIDE SEQUENCE [LARGE SCALE GENOMIC DNA]</scope>
    <source>
        <strain evidence="7 8">JCM 18290</strain>
    </source>
</reference>
<dbReference type="Proteomes" id="UP000721861">
    <property type="component" value="Unassembled WGS sequence"/>
</dbReference>
<evidence type="ECO:0000256" key="2">
    <source>
        <dbReference type="ARBA" id="ARBA00022679"/>
    </source>
</evidence>
<name>A0ABS5K7Y4_9BACT</name>
<evidence type="ECO:0000313" key="7">
    <source>
        <dbReference type="EMBL" id="MBS2211027.1"/>
    </source>
</evidence>
<keyword evidence="7" id="KW-0328">Glycosyltransferase</keyword>
<comment type="catalytic activity">
    <reaction evidence="6">
        <text>apo-[citrate lyase ACP] + 2'-(5''-triphospho-alpha-D-ribosyl)-3'-dephospho-CoA = holo-[citrate lyase ACP] + diphosphate</text>
        <dbReference type="Rhea" id="RHEA:16333"/>
        <dbReference type="Rhea" id="RHEA-COMP:10157"/>
        <dbReference type="Rhea" id="RHEA-COMP:10158"/>
        <dbReference type="ChEBI" id="CHEBI:29999"/>
        <dbReference type="ChEBI" id="CHEBI:33019"/>
        <dbReference type="ChEBI" id="CHEBI:61378"/>
        <dbReference type="ChEBI" id="CHEBI:82683"/>
        <dbReference type="EC" id="2.7.7.61"/>
    </reaction>
</comment>
<accession>A0ABS5K7Y4</accession>
<dbReference type="RefSeq" id="WP_212226903.1">
    <property type="nucleotide sequence ID" value="NZ_JAGUCN010000005.1"/>
</dbReference>
<keyword evidence="5" id="KW-0067">ATP-binding</keyword>
<dbReference type="Gene3D" id="1.10.4200.10">
    <property type="entry name" value="Triphosphoribosyl-dephospho-CoA protein"/>
    <property type="match status" value="1"/>
</dbReference>
<organism evidence="7 8">
    <name type="scientific">Carboxylicivirga mesophila</name>
    <dbReference type="NCBI Taxonomy" id="1166478"/>
    <lineage>
        <taxon>Bacteria</taxon>
        <taxon>Pseudomonadati</taxon>
        <taxon>Bacteroidota</taxon>
        <taxon>Bacteroidia</taxon>
        <taxon>Marinilabiliales</taxon>
        <taxon>Marinilabiliaceae</taxon>
        <taxon>Carboxylicivirga</taxon>
    </lineage>
</organism>
<proteinExistence type="predicted"/>
<protein>
    <submittedName>
        <fullName evidence="7">Triphosphoribosyl-dephospho-CoA synthase</fullName>
        <ecNumber evidence="7">2.4.2.52</ecNumber>
    </submittedName>
</protein>
<keyword evidence="2 7" id="KW-0808">Transferase</keyword>
<dbReference type="Pfam" id="PF03802">
    <property type="entry name" value="CitX"/>
    <property type="match status" value="1"/>
</dbReference>
<evidence type="ECO:0000256" key="6">
    <source>
        <dbReference type="ARBA" id="ARBA00048574"/>
    </source>
</evidence>
<dbReference type="Pfam" id="PF01874">
    <property type="entry name" value="CitG"/>
    <property type="match status" value="1"/>
</dbReference>
<dbReference type="EMBL" id="JAGUCN010000005">
    <property type="protein sequence ID" value="MBS2211027.1"/>
    <property type="molecule type" value="Genomic_DNA"/>
</dbReference>
<dbReference type="PANTHER" id="PTHR30201:SF2">
    <property type="entry name" value="2-(5''-TRIPHOSPHORIBOSYL)-3'-DEPHOSPHOCOENZYME-A SYNTHASE"/>
    <property type="match status" value="1"/>
</dbReference>
<evidence type="ECO:0000313" key="8">
    <source>
        <dbReference type="Proteomes" id="UP000721861"/>
    </source>
</evidence>
<evidence type="ECO:0000256" key="4">
    <source>
        <dbReference type="ARBA" id="ARBA00022741"/>
    </source>
</evidence>
<sequence>MEIIKETEIFESLLLAREARQQYKLGLLQEQYHLVSLQLNIPGLPKTNDLLAAFIKEVESDFERYIVSLNANNRWSNKQELTDAAGDAVIYLFDMRHFSAMNLKAITEAFEQSFELGRIVDLDVLDADGQPVSSGKAKACFICEHAAEDCRKGKRHAIADVRRSMEEAIDNYLRELRTKEVVTKVASIALKGLLYEVSLSPKPGLVCRQSSGAHTDMDFITFINSSAVISPYFIEVCQLAIDFKGKDVSVILPRIKQIGLKMEDAMFNATNGVNTHKGAIFLLALSCFAIVRVVNRYGYFKINTFSSVIQQLTRGVVQRELCSAREDDVLTHGQQSFMKYGLQAAGARGEAEQGMPTVLHHSLPCLNNSIDKKLNECTDTEVHDLLIPVLLKLISLNNDTNVIYRHNAVILEELKAKAKQALNDWENNRRATYTELVDWCNDLKISPGGSADLLAVTVTLHLCQTEFRK</sequence>
<dbReference type="EC" id="2.4.2.52" evidence="7"/>
<comment type="caution">
    <text evidence="7">The sequence shown here is derived from an EMBL/GenBank/DDBJ whole genome shotgun (WGS) entry which is preliminary data.</text>
</comment>
<dbReference type="GO" id="GO:0046917">
    <property type="term" value="F:triphosphoribosyl-dephospho-CoA synthase activity"/>
    <property type="evidence" value="ECO:0007669"/>
    <property type="project" value="UniProtKB-EC"/>
</dbReference>